<protein>
    <submittedName>
        <fullName evidence="2">Uncharacterized protein</fullName>
    </submittedName>
</protein>
<dbReference type="PANTHER" id="PTHR33738">
    <property type="entry name" value="EMB|CAB82975.1"/>
    <property type="match status" value="1"/>
</dbReference>
<feature type="compositionally biased region" description="Low complexity" evidence="1">
    <location>
        <begin position="105"/>
        <end position="114"/>
    </location>
</feature>
<evidence type="ECO:0000256" key="1">
    <source>
        <dbReference type="SAM" id="MobiDB-lite"/>
    </source>
</evidence>
<evidence type="ECO:0000313" key="2">
    <source>
        <dbReference type="EMBL" id="MED6170744.1"/>
    </source>
</evidence>
<proteinExistence type="predicted"/>
<accession>A0ABU6VCD8</accession>
<sequence length="145" mass="15730">MDNNKKQGSSSSTLKNFDQLFGPKDSSSSASSSSNALFGSIFPPSSSVGGRDYSRTQDVAGKHFGISGGSNSSRISNKNESVVEPNYYSSSIYYGGQEIYSPRSTTTAAPPTTTQPHHHIFKKDKEDGDPNSDPRGNWWQGSLYY</sequence>
<gene>
    <name evidence="2" type="ORF">PIB30_034011</name>
</gene>
<feature type="region of interest" description="Disordered" evidence="1">
    <location>
        <begin position="1"/>
        <end position="78"/>
    </location>
</feature>
<name>A0ABU6VCD8_9FABA</name>
<dbReference type="PANTHER" id="PTHR33738:SF21">
    <property type="entry name" value="TPRXL"/>
    <property type="match status" value="1"/>
</dbReference>
<dbReference type="Proteomes" id="UP001341840">
    <property type="component" value="Unassembled WGS sequence"/>
</dbReference>
<reference evidence="2 3" key="1">
    <citation type="journal article" date="2023" name="Plants (Basel)">
        <title>Bridging the Gap: Combining Genomics and Transcriptomics Approaches to Understand Stylosanthes scabra, an Orphan Legume from the Brazilian Caatinga.</title>
        <authorList>
            <person name="Ferreira-Neto J.R.C."/>
            <person name="da Silva M.D."/>
            <person name="Binneck E."/>
            <person name="de Melo N.F."/>
            <person name="da Silva R.H."/>
            <person name="de Melo A.L.T.M."/>
            <person name="Pandolfi V."/>
            <person name="Bustamante F.O."/>
            <person name="Brasileiro-Vidal A.C."/>
            <person name="Benko-Iseppon A.M."/>
        </authorList>
    </citation>
    <scope>NUCLEOTIDE SEQUENCE [LARGE SCALE GENOMIC DNA]</scope>
    <source>
        <tissue evidence="2">Leaves</tissue>
    </source>
</reference>
<feature type="region of interest" description="Disordered" evidence="1">
    <location>
        <begin position="102"/>
        <end position="145"/>
    </location>
</feature>
<feature type="compositionally biased region" description="Polar residues" evidence="1">
    <location>
        <begin position="1"/>
        <end position="16"/>
    </location>
</feature>
<keyword evidence="3" id="KW-1185">Reference proteome</keyword>
<evidence type="ECO:0000313" key="3">
    <source>
        <dbReference type="Proteomes" id="UP001341840"/>
    </source>
</evidence>
<dbReference type="EMBL" id="JASCZI010151191">
    <property type="protein sequence ID" value="MED6170744.1"/>
    <property type="molecule type" value="Genomic_DNA"/>
</dbReference>
<comment type="caution">
    <text evidence="2">The sequence shown here is derived from an EMBL/GenBank/DDBJ whole genome shotgun (WGS) entry which is preliminary data.</text>
</comment>
<organism evidence="2 3">
    <name type="scientific">Stylosanthes scabra</name>
    <dbReference type="NCBI Taxonomy" id="79078"/>
    <lineage>
        <taxon>Eukaryota</taxon>
        <taxon>Viridiplantae</taxon>
        <taxon>Streptophyta</taxon>
        <taxon>Embryophyta</taxon>
        <taxon>Tracheophyta</taxon>
        <taxon>Spermatophyta</taxon>
        <taxon>Magnoliopsida</taxon>
        <taxon>eudicotyledons</taxon>
        <taxon>Gunneridae</taxon>
        <taxon>Pentapetalae</taxon>
        <taxon>rosids</taxon>
        <taxon>fabids</taxon>
        <taxon>Fabales</taxon>
        <taxon>Fabaceae</taxon>
        <taxon>Papilionoideae</taxon>
        <taxon>50 kb inversion clade</taxon>
        <taxon>dalbergioids sensu lato</taxon>
        <taxon>Dalbergieae</taxon>
        <taxon>Pterocarpus clade</taxon>
        <taxon>Stylosanthes</taxon>
    </lineage>
</organism>